<organism evidence="1 2">
    <name type="scientific">Deinococcus wulumuqiensis</name>
    <dbReference type="NCBI Taxonomy" id="980427"/>
    <lineage>
        <taxon>Bacteria</taxon>
        <taxon>Thermotogati</taxon>
        <taxon>Deinococcota</taxon>
        <taxon>Deinococci</taxon>
        <taxon>Deinococcales</taxon>
        <taxon>Deinococcaceae</taxon>
        <taxon>Deinococcus</taxon>
    </lineage>
</organism>
<accession>A0A345IMS2</accession>
<dbReference type="KEGG" id="dwu:DVJ83_18020"/>
<sequence>MSSFEKAMQQARDALRQALADPGDYRADLAARTFAHDARRALTPPPRGQVTGLIVRTRRAA</sequence>
<proteinExistence type="predicted"/>
<name>A0A345IMS2_9DEIO</name>
<geneLocation type="plasmid" evidence="2">
    <name>pdrdi</name>
</geneLocation>
<evidence type="ECO:0000313" key="1">
    <source>
        <dbReference type="EMBL" id="AXH00995.1"/>
    </source>
</evidence>
<dbReference type="AlphaFoldDB" id="A0A345IMS2"/>
<dbReference type="EMBL" id="CP031163">
    <property type="protein sequence ID" value="AXH00995.1"/>
    <property type="molecule type" value="Genomic_DNA"/>
</dbReference>
<protein>
    <submittedName>
        <fullName evidence="1">Uncharacterized protein</fullName>
    </submittedName>
</protein>
<keyword evidence="1" id="KW-0614">Plasmid</keyword>
<dbReference type="Proteomes" id="UP000253744">
    <property type="component" value="Plasmid pDrdI"/>
</dbReference>
<reference evidence="1 2" key="1">
    <citation type="submission" date="2018-07" db="EMBL/GenBank/DDBJ databases">
        <title>Complete Genome and Methylome Analysis of Deinococcus wulumuqiensis NEB 479.</title>
        <authorList>
            <person name="Fomenkov A."/>
            <person name="Luyten Y."/>
            <person name="Vincze T."/>
            <person name="Anton B.P."/>
            <person name="Clark T."/>
            <person name="Roberts R.J."/>
            <person name="Morgan R.D."/>
        </authorList>
    </citation>
    <scope>NUCLEOTIDE SEQUENCE [LARGE SCALE GENOMIC DNA]</scope>
    <source>
        <strain evidence="1 2">NEB 479</strain>
        <plasmid evidence="2">Plasmid pdrdi</plasmid>
    </source>
</reference>
<dbReference type="RefSeq" id="WP_114673643.1">
    <property type="nucleotide sequence ID" value="NZ_CP031163.1"/>
</dbReference>
<evidence type="ECO:0000313" key="2">
    <source>
        <dbReference type="Proteomes" id="UP000253744"/>
    </source>
</evidence>
<gene>
    <name evidence="1" type="ORF">DVJ83_18020</name>
</gene>